<feature type="compositionally biased region" description="Low complexity" evidence="1">
    <location>
        <begin position="30"/>
        <end position="51"/>
    </location>
</feature>
<proteinExistence type="predicted"/>
<evidence type="ECO:0000256" key="1">
    <source>
        <dbReference type="SAM" id="MobiDB-lite"/>
    </source>
</evidence>
<dbReference type="InterPro" id="IPR008613">
    <property type="entry name" value="Excalibur_Ca-bd_domain"/>
</dbReference>
<feature type="region of interest" description="Disordered" evidence="1">
    <location>
        <begin position="30"/>
        <end position="86"/>
    </location>
</feature>
<keyword evidence="2" id="KW-0732">Signal</keyword>
<reference evidence="4 5" key="1">
    <citation type="submission" date="2016-09" db="EMBL/GenBank/DDBJ databases">
        <authorList>
            <person name="Capua I."/>
            <person name="De Benedictis P."/>
            <person name="Joannis T."/>
            <person name="Lombin L.H."/>
            <person name="Cattoli G."/>
        </authorList>
    </citation>
    <scope>NUCLEOTIDE SEQUENCE [LARGE SCALE GENOMIC DNA]</scope>
    <source>
        <strain evidence="4 5">NIO-1002</strain>
    </source>
</reference>
<evidence type="ECO:0000313" key="4">
    <source>
        <dbReference type="EMBL" id="SDC26638.1"/>
    </source>
</evidence>
<evidence type="ECO:0000256" key="2">
    <source>
        <dbReference type="SAM" id="SignalP"/>
    </source>
</evidence>
<dbReference type="Pfam" id="PF05901">
    <property type="entry name" value="Excalibur"/>
    <property type="match status" value="1"/>
</dbReference>
<dbReference type="STRING" id="993073.AS029_08035"/>
<evidence type="ECO:0000313" key="5">
    <source>
        <dbReference type="Proteomes" id="UP000183203"/>
    </source>
</evidence>
<protein>
    <submittedName>
        <fullName evidence="4">Excalibur calcium-binding domain-containing protein</fullName>
    </submittedName>
</protein>
<evidence type="ECO:0000259" key="3">
    <source>
        <dbReference type="SMART" id="SM00894"/>
    </source>
</evidence>
<accession>A0A1G6K6X8</accession>
<dbReference type="Proteomes" id="UP000183203">
    <property type="component" value="Unassembled WGS sequence"/>
</dbReference>
<feature type="region of interest" description="Disordered" evidence="1">
    <location>
        <begin position="418"/>
        <end position="444"/>
    </location>
</feature>
<feature type="domain" description="Excalibur calcium-binding" evidence="3">
    <location>
        <begin position="439"/>
        <end position="479"/>
    </location>
</feature>
<dbReference type="SMART" id="SM00894">
    <property type="entry name" value="Excalibur"/>
    <property type="match status" value="1"/>
</dbReference>
<gene>
    <name evidence="4" type="ORF">SAMN05216418_1869</name>
</gene>
<dbReference type="EMBL" id="FMYG01000004">
    <property type="protein sequence ID" value="SDC26638.1"/>
    <property type="molecule type" value="Genomic_DNA"/>
</dbReference>
<dbReference type="RefSeq" id="WP_058232086.1">
    <property type="nucleotide sequence ID" value="NZ_FMYG01000004.1"/>
</dbReference>
<sequence length="482" mass="49788">MHPQVLLRSARVAPVLVIAIALSVFGGTPASAATATEPSPTTSPVVSNPTSDAGGGGVASAGLESDEGESGAGDVAGSDEGDGVVSDVDTAAPLTVHPWFRDKYEELGGADGPLGDPVADMVCQSTSCWQEFVGGVLTSDGTEIVSLSTAYVSTWLKEGGPDGYLGLVAGGESCFGSYCVTPFDGGVIRWIPDIGVEPIAVDPWFQDEWHRLGDVTGSIGSPTSTMQCQSSSCWQEFTGGVLTSDGSGIVSLSTAYVSTWLAWGGPDGDLGLVSGGESCFGDYCEAPFTGGVLIWVPSKGVFPVAEAWFYPAWEARGGARGSLGLPMDAMQCQASACYQVFEGGTLTSSTNGVVALSTAYVSTWLANGGPDGPLGLITGAEACHGTYCQVPFQNGLLVWQPGSGVRMLLGQEAEEWTKAHAPVTPPPSTTPPAVGNPGDSKNCSDFATQAQAQEWFDRYFPQYGDVARLDQDDDGRACESLP</sequence>
<dbReference type="AlphaFoldDB" id="A0A1G6K6X8"/>
<feature type="chain" id="PRO_5009842910" evidence="2">
    <location>
        <begin position="33"/>
        <end position="482"/>
    </location>
</feature>
<organism evidence="4 5">
    <name type="scientific">Microbacterium enclense</name>
    <dbReference type="NCBI Taxonomy" id="993073"/>
    <lineage>
        <taxon>Bacteria</taxon>
        <taxon>Bacillati</taxon>
        <taxon>Actinomycetota</taxon>
        <taxon>Actinomycetes</taxon>
        <taxon>Micrococcales</taxon>
        <taxon>Microbacteriaceae</taxon>
        <taxon>Microbacterium</taxon>
    </lineage>
</organism>
<name>A0A1G6K6X8_9MICO</name>
<feature type="signal peptide" evidence="2">
    <location>
        <begin position="1"/>
        <end position="32"/>
    </location>
</feature>